<evidence type="ECO:0000313" key="3">
    <source>
        <dbReference type="Proteomes" id="UP000614027"/>
    </source>
</evidence>
<dbReference type="InterPro" id="IPR016024">
    <property type="entry name" value="ARM-type_fold"/>
</dbReference>
<comment type="caution">
    <text evidence="2">The sequence shown here is derived from an EMBL/GenBank/DDBJ whole genome shotgun (WGS) entry which is preliminary data.</text>
</comment>
<dbReference type="GO" id="GO:0005829">
    <property type="term" value="C:cytosol"/>
    <property type="evidence" value="ECO:0007669"/>
    <property type="project" value="TreeGrafter"/>
</dbReference>
<dbReference type="EMBL" id="WBMV01007107">
    <property type="protein sequence ID" value="NXC33788.1"/>
    <property type="molecule type" value="Genomic_DNA"/>
</dbReference>
<proteinExistence type="predicted"/>
<accession>A0A851MV50</accession>
<reference evidence="2" key="1">
    <citation type="submission" date="2019-09" db="EMBL/GenBank/DDBJ databases">
        <title>Bird 10,000 Genomes (B10K) Project - Family phase.</title>
        <authorList>
            <person name="Zhang G."/>
        </authorList>
    </citation>
    <scope>NUCLEOTIDE SEQUENCE</scope>
    <source>
        <strain evidence="2">B10K-DU-001-09</strain>
        <tissue evidence="2">Muscle</tissue>
    </source>
</reference>
<dbReference type="InterPro" id="IPR010472">
    <property type="entry name" value="FH3_dom"/>
</dbReference>
<dbReference type="InterPro" id="IPR043592">
    <property type="entry name" value="FMNL_animal"/>
</dbReference>
<keyword evidence="3" id="KW-1185">Reference proteome</keyword>
<dbReference type="InterPro" id="IPR014768">
    <property type="entry name" value="GBD/FH3_dom"/>
</dbReference>
<sequence>QYGFNLVMSHPHAVNEIALSLNNKNPRMKALVLELLAAVCLVRGGHEIILAAFDNFKEVRGEWEQQDLEKHRFERLMEYFRNEDSSIDFMVACMQFINIVVHSVEDMNFRVHLQYEFTKLGLEEFLQ</sequence>
<dbReference type="Proteomes" id="UP000614027">
    <property type="component" value="Unassembled WGS sequence"/>
</dbReference>
<dbReference type="GO" id="GO:0051015">
    <property type="term" value="F:actin filament binding"/>
    <property type="evidence" value="ECO:0007669"/>
    <property type="project" value="TreeGrafter"/>
</dbReference>
<dbReference type="PROSITE" id="PS51232">
    <property type="entry name" value="GBD_FH3"/>
    <property type="match status" value="1"/>
</dbReference>
<evidence type="ECO:0000313" key="2">
    <source>
        <dbReference type="EMBL" id="NXC33788.1"/>
    </source>
</evidence>
<dbReference type="Pfam" id="PF06367">
    <property type="entry name" value="Drf_FH3"/>
    <property type="match status" value="1"/>
</dbReference>
<dbReference type="SUPFAM" id="SSF48371">
    <property type="entry name" value="ARM repeat"/>
    <property type="match status" value="1"/>
</dbReference>
<dbReference type="GO" id="GO:0008360">
    <property type="term" value="P:regulation of cell shape"/>
    <property type="evidence" value="ECO:0007669"/>
    <property type="project" value="TreeGrafter"/>
</dbReference>
<dbReference type="Gene3D" id="1.25.10.10">
    <property type="entry name" value="Leucine-rich Repeat Variant"/>
    <property type="match status" value="1"/>
</dbReference>
<dbReference type="PANTHER" id="PTHR45857">
    <property type="entry name" value="FORMIN-LIKE PROTEIN"/>
    <property type="match status" value="1"/>
</dbReference>
<organism evidence="2 3">
    <name type="scientific">Campylorhamphus procurvoides</name>
    <dbReference type="NCBI Taxonomy" id="190295"/>
    <lineage>
        <taxon>Eukaryota</taxon>
        <taxon>Metazoa</taxon>
        <taxon>Chordata</taxon>
        <taxon>Craniata</taxon>
        <taxon>Vertebrata</taxon>
        <taxon>Euteleostomi</taxon>
        <taxon>Archelosauria</taxon>
        <taxon>Archosauria</taxon>
        <taxon>Dinosauria</taxon>
        <taxon>Saurischia</taxon>
        <taxon>Theropoda</taxon>
        <taxon>Coelurosauria</taxon>
        <taxon>Aves</taxon>
        <taxon>Neognathae</taxon>
        <taxon>Neoaves</taxon>
        <taxon>Telluraves</taxon>
        <taxon>Australaves</taxon>
        <taxon>Passeriformes</taxon>
        <taxon>Dendrocolaptidae</taxon>
        <taxon>Campylorhamphus</taxon>
    </lineage>
</organism>
<dbReference type="GO" id="GO:0030866">
    <property type="term" value="P:cortical actin cytoskeleton organization"/>
    <property type="evidence" value="ECO:0007669"/>
    <property type="project" value="TreeGrafter"/>
</dbReference>
<evidence type="ECO:0000259" key="1">
    <source>
        <dbReference type="PROSITE" id="PS51232"/>
    </source>
</evidence>
<feature type="domain" description="GBD/FH3" evidence="1">
    <location>
        <begin position="1"/>
        <end position="127"/>
    </location>
</feature>
<protein>
    <submittedName>
        <fullName evidence="2">FMNL3 protein</fullName>
    </submittedName>
</protein>
<feature type="non-terminal residue" evidence="2">
    <location>
        <position position="127"/>
    </location>
</feature>
<dbReference type="AlphaFoldDB" id="A0A851MV50"/>
<gene>
    <name evidence="2" type="primary">Fmnl3_1</name>
    <name evidence="2" type="ORF">CAMPRO_R11853</name>
</gene>
<dbReference type="GO" id="GO:0016477">
    <property type="term" value="P:cell migration"/>
    <property type="evidence" value="ECO:0007669"/>
    <property type="project" value="TreeGrafter"/>
</dbReference>
<name>A0A851MV50_9DEND</name>
<feature type="non-terminal residue" evidence="2">
    <location>
        <position position="1"/>
    </location>
</feature>
<dbReference type="SMART" id="SM01139">
    <property type="entry name" value="Drf_FH3"/>
    <property type="match status" value="1"/>
</dbReference>
<dbReference type="OrthoDB" id="1104827at2759"/>
<dbReference type="PANTHER" id="PTHR45857:SF3">
    <property type="entry name" value="FORMIN-LIKE PROTEIN 3"/>
    <property type="match status" value="1"/>
</dbReference>
<dbReference type="InterPro" id="IPR011989">
    <property type="entry name" value="ARM-like"/>
</dbReference>